<evidence type="ECO:0000313" key="8">
    <source>
        <dbReference type="Proteomes" id="UP000295217"/>
    </source>
</evidence>
<comment type="subcellular location">
    <subcellularLocation>
        <location evidence="5">Cell membrane</location>
        <topology evidence="5">Multi-pass membrane protein</topology>
    </subcellularLocation>
    <subcellularLocation>
        <location evidence="1">Membrane</location>
        <topology evidence="1">Multi-pass membrane protein</topology>
    </subcellularLocation>
</comment>
<gene>
    <name evidence="7" type="ORF">E1262_28380</name>
</gene>
<dbReference type="PANTHER" id="PTHR43759">
    <property type="entry name" value="TREHALOSE TRANSPORT SYSTEM PERMEASE PROTEIN SUGA"/>
    <property type="match status" value="1"/>
</dbReference>
<dbReference type="InterPro" id="IPR052730">
    <property type="entry name" value="Sugar_ABC_transporter"/>
</dbReference>
<dbReference type="AlphaFoldDB" id="A0A4R4ZYP1"/>
<evidence type="ECO:0000256" key="3">
    <source>
        <dbReference type="ARBA" id="ARBA00022989"/>
    </source>
</evidence>
<comment type="caution">
    <text evidence="7">The sequence shown here is derived from an EMBL/GenBank/DDBJ whole genome shotgun (WGS) entry which is preliminary data.</text>
</comment>
<dbReference type="Gene3D" id="1.10.3720.10">
    <property type="entry name" value="MetI-like"/>
    <property type="match status" value="1"/>
</dbReference>
<keyword evidence="3 5" id="KW-1133">Transmembrane helix</keyword>
<dbReference type="InterPro" id="IPR035906">
    <property type="entry name" value="MetI-like_sf"/>
</dbReference>
<feature type="domain" description="ABC transmembrane type-1" evidence="6">
    <location>
        <begin position="73"/>
        <end position="278"/>
    </location>
</feature>
<dbReference type="CDD" id="cd06261">
    <property type="entry name" value="TM_PBP2"/>
    <property type="match status" value="1"/>
</dbReference>
<proteinExistence type="inferred from homology"/>
<evidence type="ECO:0000256" key="5">
    <source>
        <dbReference type="RuleBase" id="RU363032"/>
    </source>
</evidence>
<dbReference type="PROSITE" id="PS50928">
    <property type="entry name" value="ABC_TM1"/>
    <property type="match status" value="1"/>
</dbReference>
<feature type="transmembrane region" description="Helical" evidence="5">
    <location>
        <begin position="77"/>
        <end position="98"/>
    </location>
</feature>
<dbReference type="Proteomes" id="UP000295217">
    <property type="component" value="Unassembled WGS sequence"/>
</dbReference>
<reference evidence="7 8" key="1">
    <citation type="submission" date="2019-02" db="EMBL/GenBank/DDBJ databases">
        <title>Draft genome sequences of novel Actinobacteria.</title>
        <authorList>
            <person name="Sahin N."/>
            <person name="Ay H."/>
            <person name="Saygin H."/>
        </authorList>
    </citation>
    <scope>NUCLEOTIDE SEQUENCE [LARGE SCALE GENOMIC DNA]</scope>
    <source>
        <strain evidence="7 8">8K307</strain>
    </source>
</reference>
<dbReference type="GO" id="GO:0055085">
    <property type="term" value="P:transmembrane transport"/>
    <property type="evidence" value="ECO:0007669"/>
    <property type="project" value="InterPro"/>
</dbReference>
<protein>
    <submittedName>
        <fullName evidence="7">Sugar ABC transporter permease</fullName>
    </submittedName>
</protein>
<feature type="transmembrane region" description="Helical" evidence="5">
    <location>
        <begin position="257"/>
        <end position="279"/>
    </location>
</feature>
<dbReference type="PANTHER" id="PTHR43759:SF1">
    <property type="entry name" value="GLUCOSE IMPORT SYSTEM PERMEASE PROTEIN GLCT"/>
    <property type="match status" value="1"/>
</dbReference>
<evidence type="ECO:0000313" key="7">
    <source>
        <dbReference type="EMBL" id="TDD64413.1"/>
    </source>
</evidence>
<name>A0A4R4ZYP1_9ACTN</name>
<keyword evidence="2 5" id="KW-0812">Transmembrane</keyword>
<evidence type="ECO:0000256" key="2">
    <source>
        <dbReference type="ARBA" id="ARBA00022692"/>
    </source>
</evidence>
<feature type="transmembrane region" description="Helical" evidence="5">
    <location>
        <begin position="202"/>
        <end position="221"/>
    </location>
</feature>
<evidence type="ECO:0000256" key="1">
    <source>
        <dbReference type="ARBA" id="ARBA00004141"/>
    </source>
</evidence>
<feature type="transmembrane region" description="Helical" evidence="5">
    <location>
        <begin position="163"/>
        <end position="181"/>
    </location>
</feature>
<accession>A0A4R4ZYP1</accession>
<feature type="transmembrane region" description="Helical" evidence="5">
    <location>
        <begin position="16"/>
        <end position="36"/>
    </location>
</feature>
<dbReference type="OrthoDB" id="9805974at2"/>
<keyword evidence="8" id="KW-1185">Reference proteome</keyword>
<keyword evidence="5" id="KW-0813">Transport</keyword>
<dbReference type="InterPro" id="IPR000515">
    <property type="entry name" value="MetI-like"/>
</dbReference>
<evidence type="ECO:0000259" key="6">
    <source>
        <dbReference type="PROSITE" id="PS50928"/>
    </source>
</evidence>
<comment type="similarity">
    <text evidence="5">Belongs to the binding-protein-dependent transport system permease family.</text>
</comment>
<dbReference type="GO" id="GO:0005886">
    <property type="term" value="C:plasma membrane"/>
    <property type="evidence" value="ECO:0007669"/>
    <property type="project" value="UniProtKB-SubCell"/>
</dbReference>
<feature type="transmembrane region" description="Helical" evidence="5">
    <location>
        <begin position="110"/>
        <end position="130"/>
    </location>
</feature>
<evidence type="ECO:0000256" key="4">
    <source>
        <dbReference type="ARBA" id="ARBA00023136"/>
    </source>
</evidence>
<sequence>MAVTMQTAERRLGRRLLLPTTVLLVLMVGYPIVWALRLSLYSDSITGATRFLGLDNYTRALWGADAERFWSAAWNTALFTVTAGGLELVIGVAMALVMHHLGAFRGPVRAMILVPWAIPTAVAAVLWQWMLTPNGIVNDLLGRQILWTGETTAARAAIVLVDVWKTAPFVGLLVLAGLQLIPKELYESAKMDGAGALRRFTSVTLPLVAPAILVAMLFRILDLMRLYDTPAILTNGANGTTTLSLFTYQEAIDQVRFGYGSALSTLTFMLVFGVALLVIRGCGVKVFETGEGRR</sequence>
<organism evidence="7 8">
    <name type="scientific">Jiangella aurantiaca</name>
    <dbReference type="NCBI Taxonomy" id="2530373"/>
    <lineage>
        <taxon>Bacteria</taxon>
        <taxon>Bacillati</taxon>
        <taxon>Actinomycetota</taxon>
        <taxon>Actinomycetes</taxon>
        <taxon>Jiangellales</taxon>
        <taxon>Jiangellaceae</taxon>
        <taxon>Jiangella</taxon>
    </lineage>
</organism>
<dbReference type="EMBL" id="SMLB01000069">
    <property type="protein sequence ID" value="TDD64413.1"/>
    <property type="molecule type" value="Genomic_DNA"/>
</dbReference>
<dbReference type="SUPFAM" id="SSF161098">
    <property type="entry name" value="MetI-like"/>
    <property type="match status" value="1"/>
</dbReference>
<dbReference type="Pfam" id="PF00528">
    <property type="entry name" value="BPD_transp_1"/>
    <property type="match status" value="1"/>
</dbReference>
<keyword evidence="4 5" id="KW-0472">Membrane</keyword>